<dbReference type="AlphaFoldDB" id="A0A8J6FTU4"/>
<gene>
    <name evidence="7" type="ORF">GDO78_001353</name>
</gene>
<organism evidence="7 8">
    <name type="scientific">Eleutherodactylus coqui</name>
    <name type="common">Puerto Rican coqui</name>
    <dbReference type="NCBI Taxonomy" id="57060"/>
    <lineage>
        <taxon>Eukaryota</taxon>
        <taxon>Metazoa</taxon>
        <taxon>Chordata</taxon>
        <taxon>Craniata</taxon>
        <taxon>Vertebrata</taxon>
        <taxon>Euteleostomi</taxon>
        <taxon>Amphibia</taxon>
        <taxon>Batrachia</taxon>
        <taxon>Anura</taxon>
        <taxon>Neobatrachia</taxon>
        <taxon>Hyloidea</taxon>
        <taxon>Eleutherodactylidae</taxon>
        <taxon>Eleutherodactylinae</taxon>
        <taxon>Eleutherodactylus</taxon>
        <taxon>Eleutherodactylus</taxon>
    </lineage>
</organism>
<comment type="subcellular location">
    <subcellularLocation>
        <location evidence="1">Membrane</location>
        <topology evidence="1">Single-pass membrane protein</topology>
    </subcellularLocation>
</comment>
<dbReference type="EMBL" id="WNTK01000001">
    <property type="protein sequence ID" value="KAG9493396.1"/>
    <property type="molecule type" value="Genomic_DNA"/>
</dbReference>
<dbReference type="Pfam" id="PF06388">
    <property type="entry name" value="DUF1075"/>
    <property type="match status" value="1"/>
</dbReference>
<evidence type="ECO:0000256" key="6">
    <source>
        <dbReference type="SAM" id="Phobius"/>
    </source>
</evidence>
<dbReference type="OrthoDB" id="8193498at2759"/>
<evidence type="ECO:0000256" key="3">
    <source>
        <dbReference type="ARBA" id="ARBA00022692"/>
    </source>
</evidence>
<reference evidence="7" key="1">
    <citation type="thesis" date="2020" institute="ProQuest LLC" country="789 East Eisenhower Parkway, Ann Arbor, MI, USA">
        <title>Comparative Genomics and Chromosome Evolution.</title>
        <authorList>
            <person name="Mudd A.B."/>
        </authorList>
    </citation>
    <scope>NUCLEOTIDE SEQUENCE</scope>
    <source>
        <strain evidence="7">HN-11 Male</strain>
        <tissue evidence="7">Kidney and liver</tissue>
    </source>
</reference>
<dbReference type="GO" id="GO:0016020">
    <property type="term" value="C:membrane"/>
    <property type="evidence" value="ECO:0007669"/>
    <property type="project" value="UniProtKB-SubCell"/>
</dbReference>
<feature type="non-terminal residue" evidence="7">
    <location>
        <position position="132"/>
    </location>
</feature>
<comment type="similarity">
    <text evidence="2">Belongs to the UPF0389 family.</text>
</comment>
<keyword evidence="3 6" id="KW-0812">Transmembrane</keyword>
<accession>A0A8J6FTU4</accession>
<protein>
    <recommendedName>
        <fullName evidence="9">Family with sequence similarity 162 member B</fullName>
    </recommendedName>
</protein>
<keyword evidence="4 6" id="KW-1133">Transmembrane helix</keyword>
<keyword evidence="8" id="KW-1185">Reference proteome</keyword>
<comment type="caution">
    <text evidence="7">The sequence shown here is derived from an EMBL/GenBank/DDBJ whole genome shotgun (WGS) entry which is preliminary data.</text>
</comment>
<evidence type="ECO:0000256" key="2">
    <source>
        <dbReference type="ARBA" id="ARBA00007363"/>
    </source>
</evidence>
<evidence type="ECO:0000256" key="5">
    <source>
        <dbReference type="ARBA" id="ARBA00023136"/>
    </source>
</evidence>
<evidence type="ECO:0000313" key="8">
    <source>
        <dbReference type="Proteomes" id="UP000770717"/>
    </source>
</evidence>
<proteinExistence type="inferred from homology"/>
<name>A0A8J6FTU4_ELECQ</name>
<dbReference type="InterPro" id="IPR009432">
    <property type="entry name" value="DUF1075"/>
</dbReference>
<dbReference type="Proteomes" id="UP000770717">
    <property type="component" value="Unassembled WGS sequence"/>
</dbReference>
<keyword evidence="5 6" id="KW-0472">Membrane</keyword>
<dbReference type="PANTHER" id="PTHR13674:SF3">
    <property type="entry name" value="PROTEIN FAM162B"/>
    <property type="match status" value="1"/>
</dbReference>
<dbReference type="PANTHER" id="PTHR13674">
    <property type="entry name" value="GROWTH AND TRANSFORMATION-DEPENDENT PROTEIN"/>
    <property type="match status" value="1"/>
</dbReference>
<evidence type="ECO:0008006" key="9">
    <source>
        <dbReference type="Google" id="ProtNLM"/>
    </source>
</evidence>
<evidence type="ECO:0000256" key="4">
    <source>
        <dbReference type="ARBA" id="ARBA00022989"/>
    </source>
</evidence>
<evidence type="ECO:0000256" key="1">
    <source>
        <dbReference type="ARBA" id="ARBA00004167"/>
    </source>
</evidence>
<feature type="transmembrane region" description="Helical" evidence="6">
    <location>
        <begin position="76"/>
        <end position="95"/>
    </location>
</feature>
<sequence length="132" mass="14943">TATLKPARHWEIVPALYSTNSSTKDEINSHILRCRPSPFDKKVLKWTGRYKSENDIPPIIPVEKLMGARNKARIQVCYLMIAATIIACFAVIASGKRAASRHETLSSLNLAKKEKWRKEAEELKLRKAADNK</sequence>
<evidence type="ECO:0000313" key="7">
    <source>
        <dbReference type="EMBL" id="KAG9493396.1"/>
    </source>
</evidence>